<proteinExistence type="predicted"/>
<name>A0A9D4KHL3_DREPO</name>
<dbReference type="AlphaFoldDB" id="A0A9D4KHL3"/>
<evidence type="ECO:0000256" key="1">
    <source>
        <dbReference type="SAM" id="MobiDB-lite"/>
    </source>
</evidence>
<keyword evidence="3" id="KW-1185">Reference proteome</keyword>
<feature type="region of interest" description="Disordered" evidence="1">
    <location>
        <begin position="40"/>
        <end position="64"/>
    </location>
</feature>
<organism evidence="2 3">
    <name type="scientific">Dreissena polymorpha</name>
    <name type="common">Zebra mussel</name>
    <name type="synonym">Mytilus polymorpha</name>
    <dbReference type="NCBI Taxonomy" id="45954"/>
    <lineage>
        <taxon>Eukaryota</taxon>
        <taxon>Metazoa</taxon>
        <taxon>Spiralia</taxon>
        <taxon>Lophotrochozoa</taxon>
        <taxon>Mollusca</taxon>
        <taxon>Bivalvia</taxon>
        <taxon>Autobranchia</taxon>
        <taxon>Heteroconchia</taxon>
        <taxon>Euheterodonta</taxon>
        <taxon>Imparidentia</taxon>
        <taxon>Neoheterodontei</taxon>
        <taxon>Myida</taxon>
        <taxon>Dreissenoidea</taxon>
        <taxon>Dreissenidae</taxon>
        <taxon>Dreissena</taxon>
    </lineage>
</organism>
<dbReference type="EMBL" id="JAIWYP010000004">
    <property type="protein sequence ID" value="KAH3839569.1"/>
    <property type="molecule type" value="Genomic_DNA"/>
</dbReference>
<comment type="caution">
    <text evidence="2">The sequence shown here is derived from an EMBL/GenBank/DDBJ whole genome shotgun (WGS) entry which is preliminary data.</text>
</comment>
<reference evidence="2" key="1">
    <citation type="journal article" date="2019" name="bioRxiv">
        <title>The Genome of the Zebra Mussel, Dreissena polymorpha: A Resource for Invasive Species Research.</title>
        <authorList>
            <person name="McCartney M.A."/>
            <person name="Auch B."/>
            <person name="Kono T."/>
            <person name="Mallez S."/>
            <person name="Zhang Y."/>
            <person name="Obille A."/>
            <person name="Becker A."/>
            <person name="Abrahante J.E."/>
            <person name="Garbe J."/>
            <person name="Badalamenti J.P."/>
            <person name="Herman A."/>
            <person name="Mangelson H."/>
            <person name="Liachko I."/>
            <person name="Sullivan S."/>
            <person name="Sone E.D."/>
            <person name="Koren S."/>
            <person name="Silverstein K.A.T."/>
            <person name="Beckman K.B."/>
            <person name="Gohl D.M."/>
        </authorList>
    </citation>
    <scope>NUCLEOTIDE SEQUENCE</scope>
    <source>
        <strain evidence="2">Duluth1</strain>
        <tissue evidence="2">Whole animal</tissue>
    </source>
</reference>
<reference evidence="2" key="2">
    <citation type="submission" date="2020-11" db="EMBL/GenBank/DDBJ databases">
        <authorList>
            <person name="McCartney M.A."/>
            <person name="Auch B."/>
            <person name="Kono T."/>
            <person name="Mallez S."/>
            <person name="Becker A."/>
            <person name="Gohl D.M."/>
            <person name="Silverstein K.A.T."/>
            <person name="Koren S."/>
            <person name="Bechman K.B."/>
            <person name="Herman A."/>
            <person name="Abrahante J.E."/>
            <person name="Garbe J."/>
        </authorList>
    </citation>
    <scope>NUCLEOTIDE SEQUENCE</scope>
    <source>
        <strain evidence="2">Duluth1</strain>
        <tissue evidence="2">Whole animal</tissue>
    </source>
</reference>
<sequence>MTTRLVQRTLTGEVAVVKCGKCDKICKNLRGLRIHQARTDCGKSDTQTQRSGGTPGETLEDPSLEESHIELGTSTLLRIWFQTPRAGSRKRTTMTLFLICFPHWTMTLQHMQNQHHKYKQLREMMRRGARE</sequence>
<dbReference type="Proteomes" id="UP000828390">
    <property type="component" value="Unassembled WGS sequence"/>
</dbReference>
<accession>A0A9D4KHL3</accession>
<gene>
    <name evidence="2" type="ORF">DPMN_113001</name>
</gene>
<protein>
    <submittedName>
        <fullName evidence="2">Uncharacterized protein</fullName>
    </submittedName>
</protein>
<evidence type="ECO:0000313" key="2">
    <source>
        <dbReference type="EMBL" id="KAH3839569.1"/>
    </source>
</evidence>
<evidence type="ECO:0000313" key="3">
    <source>
        <dbReference type="Proteomes" id="UP000828390"/>
    </source>
</evidence>